<feature type="binding site" evidence="8">
    <location>
        <begin position="181"/>
        <end position="182"/>
    </location>
    <ligand>
        <name>ATP</name>
        <dbReference type="ChEBI" id="CHEBI:30616"/>
    </ligand>
</feature>
<evidence type="ECO:0000256" key="5">
    <source>
        <dbReference type="ARBA" id="ARBA00022741"/>
    </source>
</evidence>
<dbReference type="CDD" id="cd04242">
    <property type="entry name" value="AAK_G5K_ProB"/>
    <property type="match status" value="1"/>
</dbReference>
<comment type="caution">
    <text evidence="8">Lacks conserved residue(s) required for the propagation of feature annotation.</text>
</comment>
<keyword evidence="4 8" id="KW-0808">Transferase</keyword>
<keyword evidence="1 8" id="KW-0963">Cytoplasm</keyword>
<dbReference type="RefSeq" id="WP_145283065.1">
    <property type="nucleotide sequence ID" value="NZ_CP036291.1"/>
</dbReference>
<comment type="function">
    <text evidence="8">Catalyzes the transfer of a phosphate group to glutamate to form L-glutamate 5-phosphate.</text>
</comment>
<dbReference type="SUPFAM" id="SSF53633">
    <property type="entry name" value="Carbamate kinase-like"/>
    <property type="match status" value="1"/>
</dbReference>
<dbReference type="FunFam" id="3.40.1160.10:FF:000006">
    <property type="entry name" value="Glutamate 5-kinase"/>
    <property type="match status" value="1"/>
</dbReference>
<evidence type="ECO:0000256" key="8">
    <source>
        <dbReference type="HAMAP-Rule" id="MF_00456"/>
    </source>
</evidence>
<dbReference type="Gene3D" id="3.40.1160.10">
    <property type="entry name" value="Acetylglutamate kinase-like"/>
    <property type="match status" value="1"/>
</dbReference>
<dbReference type="EMBL" id="CP036291">
    <property type="protein sequence ID" value="QDU88295.1"/>
    <property type="molecule type" value="Genomic_DNA"/>
</dbReference>
<dbReference type="UniPathway" id="UPA00098">
    <property type="reaction ID" value="UER00359"/>
</dbReference>
<dbReference type="InterPro" id="IPR002478">
    <property type="entry name" value="PUA"/>
</dbReference>
<dbReference type="HAMAP" id="MF_00456">
    <property type="entry name" value="ProB"/>
    <property type="match status" value="1"/>
</dbReference>
<keyword evidence="7 8" id="KW-0067">ATP-binding</keyword>
<keyword evidence="2 8" id="KW-0028">Amino-acid biosynthesis</keyword>
<dbReference type="Pfam" id="PF00696">
    <property type="entry name" value="AA_kinase"/>
    <property type="match status" value="1"/>
</dbReference>
<sequence length="380" mass="39386">MPAAPHRSEIVAGAHTVVAKVGTRVLTAPDGSLDVARIESLAGQLAALADAGRRVALVSSGAVGAGVGRLKLPGRPSGLAQLQAVAAVGQSRLIEAYNGALQSRGRHAAQVLLTADDLNDRARYLNVRNTLTALFEYGAIPVINENDTVRVDELQRTVGDNDRLAAVVANLLRAPLLVLLSDVEGLYDRAPDDPDARLLPTVDNVETVRSLAVASPAGVMSRGGMASKLEAARLVTAAGENAIIANGRRENVLVDLLAGKPIGTLFVAQGGSVSSRKRWLGSTAQPSGRLTLDAGACRAVTERGSSLLAVGISAVDGGFDKGDLVALCDGAGSEVARGLANYSADEIRRIAGHGKDEIAQILGHCPYDSVVHRDHLALVR</sequence>
<comment type="catalytic activity">
    <reaction evidence="8">
        <text>L-glutamate + ATP = L-glutamyl 5-phosphate + ADP</text>
        <dbReference type="Rhea" id="RHEA:14877"/>
        <dbReference type="ChEBI" id="CHEBI:29985"/>
        <dbReference type="ChEBI" id="CHEBI:30616"/>
        <dbReference type="ChEBI" id="CHEBI:58274"/>
        <dbReference type="ChEBI" id="CHEBI:456216"/>
        <dbReference type="EC" id="2.7.2.11"/>
    </reaction>
</comment>
<dbReference type="CDD" id="cd21157">
    <property type="entry name" value="PUA_G5K"/>
    <property type="match status" value="1"/>
</dbReference>
<gene>
    <name evidence="8 10" type="primary">proB</name>
    <name evidence="10" type="ORF">Pla175_16700</name>
</gene>
<dbReference type="PROSITE" id="PS00902">
    <property type="entry name" value="GLUTAMATE_5_KINASE"/>
    <property type="match status" value="1"/>
</dbReference>
<evidence type="ECO:0000256" key="1">
    <source>
        <dbReference type="ARBA" id="ARBA00022490"/>
    </source>
</evidence>
<dbReference type="OrthoDB" id="9804434at2"/>
<protein>
    <recommendedName>
        <fullName evidence="8">Glutamate 5-kinase</fullName>
        <ecNumber evidence="8">2.7.2.11</ecNumber>
    </recommendedName>
    <alternativeName>
        <fullName evidence="8">Gamma-glutamyl kinase</fullName>
        <shortName evidence="8">GK</shortName>
    </alternativeName>
</protein>
<dbReference type="PIRSF" id="PIRSF000729">
    <property type="entry name" value="GK"/>
    <property type="match status" value="1"/>
</dbReference>
<dbReference type="PANTHER" id="PTHR43654">
    <property type="entry name" value="GLUTAMATE 5-KINASE"/>
    <property type="match status" value="1"/>
</dbReference>
<comment type="similarity">
    <text evidence="8">Belongs to the glutamate 5-kinase family.</text>
</comment>
<feature type="binding site" evidence="8">
    <location>
        <position position="147"/>
    </location>
    <ligand>
        <name>substrate</name>
    </ligand>
</feature>
<dbReference type="InterPro" id="IPR036393">
    <property type="entry name" value="AceGlu_kinase-like_sf"/>
</dbReference>
<dbReference type="InterPro" id="IPR036974">
    <property type="entry name" value="PUA_sf"/>
</dbReference>
<dbReference type="GO" id="GO:0004349">
    <property type="term" value="F:glutamate 5-kinase activity"/>
    <property type="evidence" value="ECO:0007669"/>
    <property type="project" value="UniProtKB-UniRule"/>
</dbReference>
<dbReference type="NCBIfam" id="TIGR01027">
    <property type="entry name" value="proB"/>
    <property type="match status" value="1"/>
</dbReference>
<evidence type="ECO:0000256" key="2">
    <source>
        <dbReference type="ARBA" id="ARBA00022605"/>
    </source>
</evidence>
<dbReference type="SUPFAM" id="SSF88697">
    <property type="entry name" value="PUA domain-like"/>
    <property type="match status" value="1"/>
</dbReference>
<keyword evidence="6 8" id="KW-0418">Kinase</keyword>
<evidence type="ECO:0000313" key="10">
    <source>
        <dbReference type="EMBL" id="QDU88295.1"/>
    </source>
</evidence>
<evidence type="ECO:0000256" key="4">
    <source>
        <dbReference type="ARBA" id="ARBA00022679"/>
    </source>
</evidence>
<dbReference type="InterPro" id="IPR011529">
    <property type="entry name" value="Glu_5kinase"/>
</dbReference>
<dbReference type="PROSITE" id="PS50890">
    <property type="entry name" value="PUA"/>
    <property type="match status" value="1"/>
</dbReference>
<name>A0A518D9X5_9BACT</name>
<comment type="pathway">
    <text evidence="8">Amino-acid biosynthesis; L-proline biosynthesis; L-glutamate 5-semialdehyde from L-glutamate: step 1/2.</text>
</comment>
<evidence type="ECO:0000256" key="3">
    <source>
        <dbReference type="ARBA" id="ARBA00022650"/>
    </source>
</evidence>
<comment type="subcellular location">
    <subcellularLocation>
        <location evidence="8">Cytoplasm</location>
    </subcellularLocation>
</comment>
<dbReference type="InterPro" id="IPR041739">
    <property type="entry name" value="G5K_ProB"/>
</dbReference>
<feature type="domain" description="PUA" evidence="9">
    <location>
        <begin position="288"/>
        <end position="362"/>
    </location>
</feature>
<dbReference type="PANTHER" id="PTHR43654:SF1">
    <property type="entry name" value="ISOPENTENYL PHOSPHATE KINASE"/>
    <property type="match status" value="1"/>
</dbReference>
<dbReference type="PRINTS" id="PR00474">
    <property type="entry name" value="GLU5KINASE"/>
</dbReference>
<dbReference type="EC" id="2.7.2.11" evidence="8"/>
<dbReference type="SMART" id="SM00359">
    <property type="entry name" value="PUA"/>
    <property type="match status" value="1"/>
</dbReference>
<accession>A0A518D9X5</accession>
<dbReference type="InterPro" id="IPR005715">
    <property type="entry name" value="Glu_5kinase/COase_Synthase"/>
</dbReference>
<feature type="binding site" evidence="8">
    <location>
        <position position="60"/>
    </location>
    <ligand>
        <name>substrate</name>
    </ligand>
</feature>
<keyword evidence="11" id="KW-1185">Reference proteome</keyword>
<evidence type="ECO:0000256" key="7">
    <source>
        <dbReference type="ARBA" id="ARBA00022840"/>
    </source>
</evidence>
<evidence type="ECO:0000256" key="6">
    <source>
        <dbReference type="ARBA" id="ARBA00022777"/>
    </source>
</evidence>
<dbReference type="GO" id="GO:0003723">
    <property type="term" value="F:RNA binding"/>
    <property type="evidence" value="ECO:0007669"/>
    <property type="project" value="InterPro"/>
</dbReference>
<dbReference type="GO" id="GO:0005524">
    <property type="term" value="F:ATP binding"/>
    <property type="evidence" value="ECO:0007669"/>
    <property type="project" value="UniProtKB-KW"/>
</dbReference>
<evidence type="ECO:0000259" key="9">
    <source>
        <dbReference type="SMART" id="SM00359"/>
    </source>
</evidence>
<keyword evidence="5 8" id="KW-0547">Nucleotide-binding</keyword>
<dbReference type="InterPro" id="IPR001048">
    <property type="entry name" value="Asp/Glu/Uridylate_kinase"/>
</dbReference>
<dbReference type="GO" id="GO:0005829">
    <property type="term" value="C:cytosol"/>
    <property type="evidence" value="ECO:0007669"/>
    <property type="project" value="TreeGrafter"/>
</dbReference>
<reference evidence="10 11" key="1">
    <citation type="submission" date="2019-02" db="EMBL/GenBank/DDBJ databases">
        <title>Deep-cultivation of Planctomycetes and their phenomic and genomic characterization uncovers novel biology.</title>
        <authorList>
            <person name="Wiegand S."/>
            <person name="Jogler M."/>
            <person name="Boedeker C."/>
            <person name="Pinto D."/>
            <person name="Vollmers J."/>
            <person name="Rivas-Marin E."/>
            <person name="Kohn T."/>
            <person name="Peeters S.H."/>
            <person name="Heuer A."/>
            <person name="Rast P."/>
            <person name="Oberbeckmann S."/>
            <person name="Bunk B."/>
            <person name="Jeske O."/>
            <person name="Meyerdierks A."/>
            <person name="Storesund J.E."/>
            <person name="Kallscheuer N."/>
            <person name="Luecker S."/>
            <person name="Lage O.M."/>
            <person name="Pohl T."/>
            <person name="Merkel B.J."/>
            <person name="Hornburger P."/>
            <person name="Mueller R.-W."/>
            <person name="Bruemmer F."/>
            <person name="Labrenz M."/>
            <person name="Spormann A.M."/>
            <person name="Op den Camp H."/>
            <person name="Overmann J."/>
            <person name="Amann R."/>
            <person name="Jetten M.S.M."/>
            <person name="Mascher T."/>
            <person name="Medema M.H."/>
            <person name="Devos D.P."/>
            <person name="Kaster A.-K."/>
            <person name="Ovreas L."/>
            <person name="Rohde M."/>
            <person name="Galperin M.Y."/>
            <person name="Jogler C."/>
        </authorList>
    </citation>
    <scope>NUCLEOTIDE SEQUENCE [LARGE SCALE GENOMIC DNA]</scope>
    <source>
        <strain evidence="10 11">Pla175</strain>
    </source>
</reference>
<dbReference type="GO" id="GO:0055129">
    <property type="term" value="P:L-proline biosynthetic process"/>
    <property type="evidence" value="ECO:0007669"/>
    <property type="project" value="UniProtKB-UniRule"/>
</dbReference>
<evidence type="ECO:0000313" key="11">
    <source>
        <dbReference type="Proteomes" id="UP000317429"/>
    </source>
</evidence>
<keyword evidence="3 8" id="KW-0641">Proline biosynthesis</keyword>
<dbReference type="KEGG" id="pnd:Pla175_16700"/>
<dbReference type="Pfam" id="PF01472">
    <property type="entry name" value="PUA"/>
    <property type="match status" value="1"/>
</dbReference>
<dbReference type="InterPro" id="IPR019797">
    <property type="entry name" value="Glutamate_5-kinase_CS"/>
</dbReference>
<feature type="binding site" evidence="8">
    <location>
        <position position="161"/>
    </location>
    <ligand>
        <name>substrate</name>
    </ligand>
</feature>
<dbReference type="Gene3D" id="2.30.130.10">
    <property type="entry name" value="PUA domain"/>
    <property type="match status" value="1"/>
</dbReference>
<organism evidence="10 11">
    <name type="scientific">Pirellulimonas nuda</name>
    <dbReference type="NCBI Taxonomy" id="2528009"/>
    <lineage>
        <taxon>Bacteria</taxon>
        <taxon>Pseudomonadati</taxon>
        <taxon>Planctomycetota</taxon>
        <taxon>Planctomycetia</taxon>
        <taxon>Pirellulales</taxon>
        <taxon>Lacipirellulaceae</taxon>
        <taxon>Pirellulimonas</taxon>
    </lineage>
</organism>
<dbReference type="InterPro" id="IPR015947">
    <property type="entry name" value="PUA-like_sf"/>
</dbReference>
<dbReference type="AlphaFoldDB" id="A0A518D9X5"/>
<dbReference type="InterPro" id="IPR001057">
    <property type="entry name" value="Glu/AcGlu_kinase"/>
</dbReference>
<proteinExistence type="inferred from homology"/>
<dbReference type="Proteomes" id="UP000317429">
    <property type="component" value="Chromosome"/>
</dbReference>
<feature type="binding site" evidence="8">
    <location>
        <position position="20"/>
    </location>
    <ligand>
        <name>ATP</name>
        <dbReference type="ChEBI" id="CHEBI:30616"/>
    </ligand>
</feature>